<dbReference type="EMBL" id="PVWJ01000043">
    <property type="protein sequence ID" value="PSB03015.1"/>
    <property type="molecule type" value="Genomic_DNA"/>
</dbReference>
<dbReference type="Pfam" id="PF01066">
    <property type="entry name" value="CDP-OH_P_transf"/>
    <property type="match status" value="1"/>
</dbReference>
<reference evidence="2 3" key="2">
    <citation type="submission" date="2018-03" db="EMBL/GenBank/DDBJ databases">
        <title>The ancient ancestry and fast evolution of plastids.</title>
        <authorList>
            <person name="Moore K.R."/>
            <person name="Magnabosco C."/>
            <person name="Momper L."/>
            <person name="Gold D.A."/>
            <person name="Bosak T."/>
            <person name="Fournier G.P."/>
        </authorList>
    </citation>
    <scope>NUCLEOTIDE SEQUENCE [LARGE SCALE GENOMIC DNA]</scope>
    <source>
        <strain evidence="2 3">CCAP 1448/3</strain>
    </source>
</reference>
<name>A0A2T1C410_9CYAN</name>
<organism evidence="2 3">
    <name type="scientific">Merismopedia glauca CCAP 1448/3</name>
    <dbReference type="NCBI Taxonomy" id="1296344"/>
    <lineage>
        <taxon>Bacteria</taxon>
        <taxon>Bacillati</taxon>
        <taxon>Cyanobacteriota</taxon>
        <taxon>Cyanophyceae</taxon>
        <taxon>Synechococcales</taxon>
        <taxon>Merismopediaceae</taxon>
        <taxon>Merismopedia</taxon>
    </lineage>
</organism>
<feature type="transmembrane region" description="Helical" evidence="1">
    <location>
        <begin position="185"/>
        <end position="212"/>
    </location>
</feature>
<keyword evidence="1" id="KW-1133">Transmembrane helix</keyword>
<keyword evidence="1" id="KW-0812">Transmembrane</keyword>
<accession>A0A2T1C410</accession>
<dbReference type="AlphaFoldDB" id="A0A2T1C410"/>
<keyword evidence="3" id="KW-1185">Reference proteome</keyword>
<evidence type="ECO:0000313" key="2">
    <source>
        <dbReference type="EMBL" id="PSB03015.1"/>
    </source>
</evidence>
<dbReference type="InterPro" id="IPR000462">
    <property type="entry name" value="CDP-OH_P_trans"/>
</dbReference>
<dbReference type="InterPro" id="IPR043130">
    <property type="entry name" value="CDP-OH_PTrfase_TM_dom"/>
</dbReference>
<keyword evidence="1" id="KW-0472">Membrane</keyword>
<dbReference type="GO" id="GO:0016780">
    <property type="term" value="F:phosphotransferase activity, for other substituted phosphate groups"/>
    <property type="evidence" value="ECO:0007669"/>
    <property type="project" value="InterPro"/>
</dbReference>
<evidence type="ECO:0000313" key="3">
    <source>
        <dbReference type="Proteomes" id="UP000238762"/>
    </source>
</evidence>
<dbReference type="Proteomes" id="UP000238762">
    <property type="component" value="Unassembled WGS sequence"/>
</dbReference>
<dbReference type="RefSeq" id="WP_106288598.1">
    <property type="nucleotide sequence ID" value="NZ_CAWNTC010000028.1"/>
</dbReference>
<evidence type="ECO:0000256" key="1">
    <source>
        <dbReference type="SAM" id="Phobius"/>
    </source>
</evidence>
<feature type="transmembrane region" description="Helical" evidence="1">
    <location>
        <begin position="160"/>
        <end position="179"/>
    </location>
</feature>
<dbReference type="Gene3D" id="1.20.120.1760">
    <property type="match status" value="1"/>
</dbReference>
<sequence length="216" mass="23637">MFSPILKQLDLANSFTLTGLILSFFSVILAVNGKFNLAIICLIYAGIVDLLDGLVASKIERTPLQSGAGKQLDSVVDLCSFGFAPALFAYCFGLRDWLSITILILYLGANALRLVYFNNQGLETQGKQEYFTGLPVTYAALFIPIAFTAHFVLPLTQIKLVLDGVYLLLAIAMVADFKMPKLRGIWYVIFGVGAIALTVIYTWAIFIVATFASTAR</sequence>
<gene>
    <name evidence="2" type="ORF">C7B64_10485</name>
</gene>
<evidence type="ECO:0008006" key="4">
    <source>
        <dbReference type="Google" id="ProtNLM"/>
    </source>
</evidence>
<dbReference type="OrthoDB" id="9777147at2"/>
<feature type="transmembrane region" description="Helical" evidence="1">
    <location>
        <begin position="97"/>
        <end position="116"/>
    </location>
</feature>
<feature type="transmembrane region" description="Helical" evidence="1">
    <location>
        <begin position="136"/>
        <end position="153"/>
    </location>
</feature>
<dbReference type="GO" id="GO:0016020">
    <property type="term" value="C:membrane"/>
    <property type="evidence" value="ECO:0007669"/>
    <property type="project" value="InterPro"/>
</dbReference>
<reference evidence="2 3" key="1">
    <citation type="submission" date="2018-02" db="EMBL/GenBank/DDBJ databases">
        <authorList>
            <person name="Cohen D.B."/>
            <person name="Kent A.D."/>
        </authorList>
    </citation>
    <scope>NUCLEOTIDE SEQUENCE [LARGE SCALE GENOMIC DNA]</scope>
    <source>
        <strain evidence="2 3">CCAP 1448/3</strain>
    </source>
</reference>
<proteinExistence type="predicted"/>
<dbReference type="GO" id="GO:0008654">
    <property type="term" value="P:phospholipid biosynthetic process"/>
    <property type="evidence" value="ECO:0007669"/>
    <property type="project" value="InterPro"/>
</dbReference>
<comment type="caution">
    <text evidence="2">The sequence shown here is derived from an EMBL/GenBank/DDBJ whole genome shotgun (WGS) entry which is preliminary data.</text>
</comment>
<protein>
    <recommendedName>
        <fullName evidence="4">CDP-diacylglycerol--serine O-phosphatidyltransferase</fullName>
    </recommendedName>
</protein>
<feature type="transmembrane region" description="Helical" evidence="1">
    <location>
        <begin position="12"/>
        <end position="31"/>
    </location>
</feature>